<proteinExistence type="predicted"/>
<protein>
    <submittedName>
        <fullName evidence="1">Uncharacterized protein</fullName>
    </submittedName>
</protein>
<reference evidence="1" key="1">
    <citation type="journal article" date="2015" name="Nature">
        <title>Complex archaea that bridge the gap between prokaryotes and eukaryotes.</title>
        <authorList>
            <person name="Spang A."/>
            <person name="Saw J.H."/>
            <person name="Jorgensen S.L."/>
            <person name="Zaremba-Niedzwiedzka K."/>
            <person name="Martijn J."/>
            <person name="Lind A.E."/>
            <person name="van Eijk R."/>
            <person name="Schleper C."/>
            <person name="Guy L."/>
            <person name="Ettema T.J."/>
        </authorList>
    </citation>
    <scope>NUCLEOTIDE SEQUENCE</scope>
</reference>
<organism evidence="1">
    <name type="scientific">marine sediment metagenome</name>
    <dbReference type="NCBI Taxonomy" id="412755"/>
    <lineage>
        <taxon>unclassified sequences</taxon>
        <taxon>metagenomes</taxon>
        <taxon>ecological metagenomes</taxon>
    </lineage>
</organism>
<evidence type="ECO:0000313" key="1">
    <source>
        <dbReference type="EMBL" id="KKM68020.1"/>
    </source>
</evidence>
<gene>
    <name evidence="1" type="ORF">LCGC14_1465110</name>
</gene>
<sequence>MAFKEDLFTMINGILDAPEPGVNEQTRAQGRRINLQRFLGGRRRLRPEAVQPVDISPRPPQR</sequence>
<dbReference type="EMBL" id="LAZR01010245">
    <property type="protein sequence ID" value="KKM68020.1"/>
    <property type="molecule type" value="Genomic_DNA"/>
</dbReference>
<name>A0A0F9LUJ0_9ZZZZ</name>
<comment type="caution">
    <text evidence="1">The sequence shown here is derived from an EMBL/GenBank/DDBJ whole genome shotgun (WGS) entry which is preliminary data.</text>
</comment>
<dbReference type="AlphaFoldDB" id="A0A0F9LUJ0"/>
<accession>A0A0F9LUJ0</accession>